<protein>
    <submittedName>
        <fullName evidence="1">Uncharacterized protein</fullName>
    </submittedName>
</protein>
<evidence type="ECO:0000313" key="1">
    <source>
        <dbReference type="EMBL" id="KYN28179.1"/>
    </source>
</evidence>
<dbReference type="EMBL" id="KQ978812">
    <property type="protein sequence ID" value="KYN28179.1"/>
    <property type="molecule type" value="Genomic_DNA"/>
</dbReference>
<dbReference type="Proteomes" id="UP000078492">
    <property type="component" value="Unassembled WGS sequence"/>
</dbReference>
<proteinExistence type="predicted"/>
<keyword evidence="2" id="KW-1185">Reference proteome</keyword>
<organism evidence="1 2">
    <name type="scientific">Trachymyrmex cornetzi</name>
    <dbReference type="NCBI Taxonomy" id="471704"/>
    <lineage>
        <taxon>Eukaryota</taxon>
        <taxon>Metazoa</taxon>
        <taxon>Ecdysozoa</taxon>
        <taxon>Arthropoda</taxon>
        <taxon>Hexapoda</taxon>
        <taxon>Insecta</taxon>
        <taxon>Pterygota</taxon>
        <taxon>Neoptera</taxon>
        <taxon>Endopterygota</taxon>
        <taxon>Hymenoptera</taxon>
        <taxon>Apocrita</taxon>
        <taxon>Aculeata</taxon>
        <taxon>Formicoidea</taxon>
        <taxon>Formicidae</taxon>
        <taxon>Myrmicinae</taxon>
        <taxon>Trachymyrmex</taxon>
    </lineage>
</organism>
<accession>A0A151JPG6</accession>
<evidence type="ECO:0000313" key="2">
    <source>
        <dbReference type="Proteomes" id="UP000078492"/>
    </source>
</evidence>
<feature type="non-terminal residue" evidence="1">
    <location>
        <position position="1"/>
    </location>
</feature>
<reference evidence="1 2" key="1">
    <citation type="submission" date="2015-09" db="EMBL/GenBank/DDBJ databases">
        <title>Trachymyrmex cornetzi WGS genome.</title>
        <authorList>
            <person name="Nygaard S."/>
            <person name="Hu H."/>
            <person name="Boomsma J."/>
            <person name="Zhang G."/>
        </authorList>
    </citation>
    <scope>NUCLEOTIDE SEQUENCE [LARGE SCALE GENOMIC DNA]</scope>
    <source>
        <strain evidence="1">Tcor2-1</strain>
        <tissue evidence="1">Whole body</tissue>
    </source>
</reference>
<name>A0A151JPG6_9HYME</name>
<sequence>RGGEERSSKVDWRWKGKVIEEVKKFKYLGYMTQRNGGQEEHNVWIFDRLIWAMVSYGAEIWGWKERGWRDCKKGI</sequence>
<gene>
    <name evidence="1" type="ORF">ALC57_02425</name>
</gene>
<dbReference type="AlphaFoldDB" id="A0A151JPG6"/>